<keyword evidence="2" id="KW-1185">Reference proteome</keyword>
<proteinExistence type="predicted"/>
<dbReference type="AlphaFoldDB" id="A0A031LJ65"/>
<evidence type="ECO:0000313" key="1">
    <source>
        <dbReference type="EMBL" id="EZQ01530.1"/>
    </source>
</evidence>
<accession>A0A031LJ65</accession>
<reference evidence="1 2" key="1">
    <citation type="submission" date="2014-03" db="EMBL/GenBank/DDBJ databases">
        <title>Draft genome sequence of the novel thermoacidophilic archaea Acidianus copahuensis ALE1 strain, isolated from Copahue volcanic area in Neuquen Argentina.</title>
        <authorList>
            <person name="Urbieta M.S."/>
            <person name="Rascovan N."/>
            <person name="Castro C."/>
            <person name="Revale S."/>
            <person name="Giaveno M.A."/>
            <person name="Vazquez M.P."/>
            <person name="Donati E.R."/>
        </authorList>
    </citation>
    <scope>NUCLEOTIDE SEQUENCE [LARGE SCALE GENOMIC DNA]</scope>
    <source>
        <strain evidence="1 2">ALE1</strain>
    </source>
</reference>
<organism evidence="1 2">
    <name type="scientific">Candidatus Acidianus copahuensis</name>
    <dbReference type="NCBI Taxonomy" id="1160895"/>
    <lineage>
        <taxon>Archaea</taxon>
        <taxon>Thermoproteota</taxon>
        <taxon>Thermoprotei</taxon>
        <taxon>Sulfolobales</taxon>
        <taxon>Sulfolobaceae</taxon>
        <taxon>Acidianus</taxon>
    </lineage>
</organism>
<sequence>MGLGMCSKIIQDMTFNSVSYGRTDPLLIVINGLSKEVRGASKCSGSVAISSTQIMGSVIVLSFIQKPLVQMHPYILNGDYNSWKSIAQGYLDAIQAVLSGNINLGGIRTT</sequence>
<protein>
    <submittedName>
        <fullName evidence="1">Uncharacterized protein</fullName>
    </submittedName>
</protein>
<comment type="caution">
    <text evidence="1">The sequence shown here is derived from an EMBL/GenBank/DDBJ whole genome shotgun (WGS) entry which is preliminary data.</text>
</comment>
<name>A0A031LJ65_9CREN</name>
<evidence type="ECO:0000313" key="2">
    <source>
        <dbReference type="Proteomes" id="UP000024332"/>
    </source>
</evidence>
<dbReference type="Proteomes" id="UP000024332">
    <property type="component" value="Unassembled WGS sequence"/>
</dbReference>
<dbReference type="EMBL" id="JFZT01000068">
    <property type="protein sequence ID" value="EZQ01530.1"/>
    <property type="molecule type" value="Genomic_DNA"/>
</dbReference>
<gene>
    <name evidence="1" type="ORF">CM19_12995</name>
</gene>